<evidence type="ECO:0000313" key="2">
    <source>
        <dbReference type="EMBL" id="GHB70619.1"/>
    </source>
</evidence>
<dbReference type="InterPro" id="IPR011033">
    <property type="entry name" value="PRC_barrel-like_sf"/>
</dbReference>
<dbReference type="InterPro" id="IPR014747">
    <property type="entry name" value="Bac_photo_RC_H_C"/>
</dbReference>
<reference evidence="2 3" key="1">
    <citation type="journal article" date="2014" name="Int. J. Syst. Evol. Microbiol.">
        <title>Complete genome sequence of Corynebacterium casei LMG S-19264T (=DSM 44701T), isolated from a smear-ripened cheese.</title>
        <authorList>
            <consortium name="US DOE Joint Genome Institute (JGI-PGF)"/>
            <person name="Walter F."/>
            <person name="Albersmeier A."/>
            <person name="Kalinowski J."/>
            <person name="Ruckert C."/>
        </authorList>
    </citation>
    <scope>NUCLEOTIDE SEQUENCE [LARGE SCALE GENOMIC DNA]</scope>
    <source>
        <strain evidence="2 3">KCTC 12866</strain>
    </source>
</reference>
<dbReference type="RefSeq" id="WP_189564824.1">
    <property type="nucleotide sequence ID" value="NZ_BMXF01000002.1"/>
</dbReference>
<sequence length="171" mass="19508">MSDKEKDLHYLDDMSDYKVADGYTDPRGWEVKDTDGRIVGKVDGMLASKRAERVVYIDVEVDESIIEKGHEKLGDSASEGVHEFINEDGDTHLIVPIGMVQLDDENKSVMSNQITHDTFAKASRRVKGADFDRNYEVELYRLYVNDNDEGLAVPLTDDDDFYDRQEFIYSA</sequence>
<accession>A0A8J3D9K5</accession>
<dbReference type="Gene3D" id="3.90.50.10">
    <property type="entry name" value="Photosynthetic Reaction Center, subunit H, domain 2"/>
    <property type="match status" value="1"/>
</dbReference>
<organism evidence="2 3">
    <name type="scientific">Persicitalea jodogahamensis</name>
    <dbReference type="NCBI Taxonomy" id="402147"/>
    <lineage>
        <taxon>Bacteria</taxon>
        <taxon>Pseudomonadati</taxon>
        <taxon>Bacteroidota</taxon>
        <taxon>Cytophagia</taxon>
        <taxon>Cytophagales</taxon>
        <taxon>Spirosomataceae</taxon>
        <taxon>Persicitalea</taxon>
    </lineage>
</organism>
<name>A0A8J3D9K5_9BACT</name>
<comment type="caution">
    <text evidence="2">The sequence shown here is derived from an EMBL/GenBank/DDBJ whole genome shotgun (WGS) entry which is preliminary data.</text>
</comment>
<feature type="domain" description="PRC-barrel" evidence="1">
    <location>
        <begin position="22"/>
        <end position="63"/>
    </location>
</feature>
<dbReference type="Pfam" id="PF05239">
    <property type="entry name" value="PRC"/>
    <property type="match status" value="1"/>
</dbReference>
<dbReference type="Proteomes" id="UP000598271">
    <property type="component" value="Unassembled WGS sequence"/>
</dbReference>
<dbReference type="SUPFAM" id="SSF50346">
    <property type="entry name" value="PRC-barrel domain"/>
    <property type="match status" value="1"/>
</dbReference>
<evidence type="ECO:0000259" key="1">
    <source>
        <dbReference type="Pfam" id="PF05239"/>
    </source>
</evidence>
<proteinExistence type="predicted"/>
<dbReference type="InterPro" id="IPR027275">
    <property type="entry name" value="PRC-brl_dom"/>
</dbReference>
<dbReference type="AlphaFoldDB" id="A0A8J3D9K5"/>
<dbReference type="EMBL" id="BMXF01000002">
    <property type="protein sequence ID" value="GHB70619.1"/>
    <property type="molecule type" value="Genomic_DNA"/>
</dbReference>
<evidence type="ECO:0000313" key="3">
    <source>
        <dbReference type="Proteomes" id="UP000598271"/>
    </source>
</evidence>
<protein>
    <recommendedName>
        <fullName evidence="1">PRC-barrel domain-containing protein</fullName>
    </recommendedName>
</protein>
<dbReference type="GO" id="GO:0019684">
    <property type="term" value="P:photosynthesis, light reaction"/>
    <property type="evidence" value="ECO:0007669"/>
    <property type="project" value="InterPro"/>
</dbReference>
<dbReference type="GO" id="GO:0030077">
    <property type="term" value="C:plasma membrane light-harvesting complex"/>
    <property type="evidence" value="ECO:0007669"/>
    <property type="project" value="InterPro"/>
</dbReference>
<gene>
    <name evidence="2" type="ORF">GCM10007390_25430</name>
</gene>
<keyword evidence="3" id="KW-1185">Reference proteome</keyword>